<dbReference type="KEGG" id="ful:C4N20_08990"/>
<evidence type="ECO:0000313" key="2">
    <source>
        <dbReference type="EMBL" id="SQI99981.1"/>
    </source>
</evidence>
<dbReference type="Proteomes" id="UP000249008">
    <property type="component" value="Chromosome 1"/>
</dbReference>
<feature type="signal peptide" evidence="1">
    <location>
        <begin position="1"/>
        <end position="22"/>
    </location>
</feature>
<proteinExistence type="predicted"/>
<reference evidence="2 3" key="1">
    <citation type="submission" date="2018-06" db="EMBL/GenBank/DDBJ databases">
        <authorList>
            <consortium name="Pathogen Informatics"/>
            <person name="Doyle S."/>
        </authorList>
    </citation>
    <scope>NUCLEOTIDE SEQUENCE [LARGE SCALE GENOMIC DNA]</scope>
    <source>
        <strain evidence="2 3">NCTC12112</strain>
    </source>
</reference>
<dbReference type="SUPFAM" id="SSF47781">
    <property type="entry name" value="RuvA domain 2-like"/>
    <property type="match status" value="1"/>
</dbReference>
<evidence type="ECO:0000256" key="1">
    <source>
        <dbReference type="SAM" id="SignalP"/>
    </source>
</evidence>
<dbReference type="AlphaFoldDB" id="A0AAX1TSE1"/>
<dbReference type="PANTHER" id="PTHR21180:SF32">
    <property type="entry name" value="ENDONUCLEASE_EXONUCLEASE_PHOSPHATASE FAMILY DOMAIN-CONTAINING PROTEIN 1"/>
    <property type="match status" value="1"/>
</dbReference>
<gene>
    <name evidence="2" type="ORF">NCTC12112_00349</name>
</gene>
<dbReference type="Pfam" id="PF12836">
    <property type="entry name" value="HHH_3"/>
    <property type="match status" value="1"/>
</dbReference>
<dbReference type="InterPro" id="IPR051675">
    <property type="entry name" value="Endo/Exo/Phosphatase_dom_1"/>
</dbReference>
<dbReference type="InterPro" id="IPR010994">
    <property type="entry name" value="RuvA_2-like"/>
</dbReference>
<dbReference type="Gene3D" id="1.10.150.280">
    <property type="entry name" value="AF1531-like domain"/>
    <property type="match status" value="1"/>
</dbReference>
<sequence>MKSCKGILIAVMLAIISSFTFGEDETSKPFKLIMSENMLEKKDNLIDINSASKEEMVSQGIGIGYVGKILSYREKTGGFEKLEEMKRIKGIGDATYEKLSKKFKIESEIEKSSLYINEANDELLKYFGFEKKEIKKIREYINKNKRIDNNIQLMEILSKKRYEEYKEIIKYDKF</sequence>
<accession>A0AAX1TSE1</accession>
<protein>
    <submittedName>
        <fullName evidence="2">ComEA protein</fullName>
    </submittedName>
</protein>
<dbReference type="GO" id="GO:0015628">
    <property type="term" value="P:protein secretion by the type II secretion system"/>
    <property type="evidence" value="ECO:0007669"/>
    <property type="project" value="TreeGrafter"/>
</dbReference>
<dbReference type="PANTHER" id="PTHR21180">
    <property type="entry name" value="ENDONUCLEASE/EXONUCLEASE/PHOSPHATASE FAMILY DOMAIN-CONTAINING PROTEIN 1"/>
    <property type="match status" value="1"/>
</dbReference>
<dbReference type="GeneID" id="78454944"/>
<dbReference type="EMBL" id="LS483487">
    <property type="protein sequence ID" value="SQI99981.1"/>
    <property type="molecule type" value="Genomic_DNA"/>
</dbReference>
<evidence type="ECO:0000313" key="3">
    <source>
        <dbReference type="Proteomes" id="UP000249008"/>
    </source>
</evidence>
<organism evidence="2 3">
    <name type="scientific">Fusobacterium ulcerans</name>
    <dbReference type="NCBI Taxonomy" id="861"/>
    <lineage>
        <taxon>Bacteria</taxon>
        <taxon>Fusobacteriati</taxon>
        <taxon>Fusobacteriota</taxon>
        <taxon>Fusobacteriia</taxon>
        <taxon>Fusobacteriales</taxon>
        <taxon>Fusobacteriaceae</taxon>
        <taxon>Fusobacterium</taxon>
    </lineage>
</organism>
<name>A0AAX1TSE1_9FUSO</name>
<dbReference type="RefSeq" id="WP_005979219.1">
    <property type="nucleotide sequence ID" value="NZ_BAABXY010000001.1"/>
</dbReference>
<dbReference type="GO" id="GO:0015627">
    <property type="term" value="C:type II protein secretion system complex"/>
    <property type="evidence" value="ECO:0007669"/>
    <property type="project" value="TreeGrafter"/>
</dbReference>
<feature type="chain" id="PRO_5043298085" evidence="1">
    <location>
        <begin position="23"/>
        <end position="174"/>
    </location>
</feature>
<keyword evidence="1" id="KW-0732">Signal</keyword>